<dbReference type="FunFam" id="3.30.70.270:FF:000001">
    <property type="entry name" value="Diguanylate cyclase domain protein"/>
    <property type="match status" value="1"/>
</dbReference>
<dbReference type="PANTHER" id="PTHR45138:SF9">
    <property type="entry name" value="DIGUANYLATE CYCLASE DGCM-RELATED"/>
    <property type="match status" value="1"/>
</dbReference>
<dbReference type="SUPFAM" id="SSF55073">
    <property type="entry name" value="Nucleotide cyclase"/>
    <property type="match status" value="1"/>
</dbReference>
<dbReference type="Proteomes" id="UP000461010">
    <property type="component" value="Unassembled WGS sequence"/>
</dbReference>
<dbReference type="InterPro" id="IPR029787">
    <property type="entry name" value="Nucleotide_cyclase"/>
</dbReference>
<evidence type="ECO:0000256" key="4">
    <source>
        <dbReference type="SAM" id="Phobius"/>
    </source>
</evidence>
<dbReference type="PANTHER" id="PTHR45138">
    <property type="entry name" value="REGULATORY COMPONENTS OF SENSORY TRANSDUCTION SYSTEM"/>
    <property type="match status" value="1"/>
</dbReference>
<dbReference type="GO" id="GO:0052621">
    <property type="term" value="F:diguanylate cyclase activity"/>
    <property type="evidence" value="ECO:0007669"/>
    <property type="project" value="UniProtKB-EC"/>
</dbReference>
<accession>A0A6L4WNX2</accession>
<dbReference type="CDD" id="cd01949">
    <property type="entry name" value="GGDEF"/>
    <property type="match status" value="1"/>
</dbReference>
<dbReference type="Pfam" id="PF00990">
    <property type="entry name" value="GGDEF"/>
    <property type="match status" value="1"/>
</dbReference>
<evidence type="ECO:0000256" key="1">
    <source>
        <dbReference type="ARBA" id="ARBA00012528"/>
    </source>
</evidence>
<evidence type="ECO:0000313" key="6">
    <source>
        <dbReference type="EMBL" id="KAB7885342.1"/>
    </source>
</evidence>
<comment type="catalytic activity">
    <reaction evidence="2">
        <text>2 GTP = 3',3'-c-di-GMP + 2 diphosphate</text>
        <dbReference type="Rhea" id="RHEA:24898"/>
        <dbReference type="ChEBI" id="CHEBI:33019"/>
        <dbReference type="ChEBI" id="CHEBI:37565"/>
        <dbReference type="ChEBI" id="CHEBI:58805"/>
        <dbReference type="EC" id="2.7.7.65"/>
    </reaction>
</comment>
<dbReference type="Pfam" id="PF05228">
    <property type="entry name" value="CHASE4"/>
    <property type="match status" value="1"/>
</dbReference>
<dbReference type="PROSITE" id="PS50887">
    <property type="entry name" value="GGDEF"/>
    <property type="match status" value="1"/>
</dbReference>
<evidence type="ECO:0000256" key="2">
    <source>
        <dbReference type="ARBA" id="ARBA00034247"/>
    </source>
</evidence>
<keyword evidence="4" id="KW-1133">Transmembrane helix</keyword>
<comment type="caution">
    <text evidence="6">The sequence shown here is derived from an EMBL/GenBank/DDBJ whole genome shotgun (WGS) entry which is preliminary data.</text>
</comment>
<name>A0A6L4WNX2_9BACT</name>
<dbReference type="EMBL" id="WFKK01000059">
    <property type="protein sequence ID" value="KAB7885342.1"/>
    <property type="molecule type" value="Genomic_DNA"/>
</dbReference>
<evidence type="ECO:0000313" key="9">
    <source>
        <dbReference type="Proteomes" id="UP000472839"/>
    </source>
</evidence>
<dbReference type="AlphaFoldDB" id="A0A6L4WNX2"/>
<keyword evidence="4" id="KW-0472">Membrane</keyword>
<dbReference type="RefSeq" id="WP_152191783.1">
    <property type="nucleotide sequence ID" value="NZ_WFKI01000047.1"/>
</dbReference>
<feature type="transmembrane region" description="Helical" evidence="4">
    <location>
        <begin position="265"/>
        <end position="286"/>
    </location>
</feature>
<proteinExistence type="predicted"/>
<dbReference type="SMART" id="SM00267">
    <property type="entry name" value="GGDEF"/>
    <property type="match status" value="1"/>
</dbReference>
<dbReference type="Proteomes" id="UP000472839">
    <property type="component" value="Unassembled WGS sequence"/>
</dbReference>
<dbReference type="InterPro" id="IPR043128">
    <property type="entry name" value="Rev_trsase/Diguanyl_cyclase"/>
</dbReference>
<protein>
    <recommendedName>
        <fullName evidence="1">diguanylate cyclase</fullName>
        <ecNumber evidence="1">2.7.7.65</ecNumber>
    </recommendedName>
</protein>
<evidence type="ECO:0000256" key="3">
    <source>
        <dbReference type="SAM" id="Coils"/>
    </source>
</evidence>
<keyword evidence="8" id="KW-1185">Reference proteome</keyword>
<dbReference type="InterPro" id="IPR000160">
    <property type="entry name" value="GGDEF_dom"/>
</dbReference>
<dbReference type="EMBL" id="WFKJ01000052">
    <property type="protein sequence ID" value="KAB7888354.1"/>
    <property type="molecule type" value="Genomic_DNA"/>
</dbReference>
<organism evidence="6 9">
    <name type="scientific">Poseidonibacter ostreae</name>
    <dbReference type="NCBI Taxonomy" id="2654171"/>
    <lineage>
        <taxon>Bacteria</taxon>
        <taxon>Pseudomonadati</taxon>
        <taxon>Campylobacterota</taxon>
        <taxon>Epsilonproteobacteria</taxon>
        <taxon>Campylobacterales</taxon>
        <taxon>Arcobacteraceae</taxon>
        <taxon>Poseidonibacter</taxon>
    </lineage>
</organism>
<dbReference type="InterPro" id="IPR050469">
    <property type="entry name" value="Diguanylate_Cyclase"/>
</dbReference>
<dbReference type="EC" id="2.7.7.65" evidence="1"/>
<keyword evidence="4" id="KW-0812">Transmembrane</keyword>
<evidence type="ECO:0000313" key="7">
    <source>
        <dbReference type="EMBL" id="KAB7888354.1"/>
    </source>
</evidence>
<evidence type="ECO:0000313" key="8">
    <source>
        <dbReference type="Proteomes" id="UP000461010"/>
    </source>
</evidence>
<reference evidence="8 9" key="1">
    <citation type="submission" date="2019-10" db="EMBL/GenBank/DDBJ databases">
        <title>Poseidonibacter ostreae sp. nov., isolated from the gut of the Ostrea denselamellosa.</title>
        <authorList>
            <person name="Choi A."/>
        </authorList>
    </citation>
    <scope>NUCLEOTIDE SEQUENCE [LARGE SCALE GENOMIC DNA]</scope>
    <source>
        <strain evidence="6 9">SJOD-M-33</strain>
        <strain evidence="7 8">SJOD-M-5</strain>
    </source>
</reference>
<dbReference type="InterPro" id="IPR007892">
    <property type="entry name" value="CHASE4"/>
</dbReference>
<feature type="transmembrane region" description="Helical" evidence="4">
    <location>
        <begin position="12"/>
        <end position="32"/>
    </location>
</feature>
<dbReference type="NCBIfam" id="TIGR00254">
    <property type="entry name" value="GGDEF"/>
    <property type="match status" value="1"/>
</dbReference>
<feature type="domain" description="GGDEF" evidence="5">
    <location>
        <begin position="358"/>
        <end position="490"/>
    </location>
</feature>
<keyword evidence="3" id="KW-0175">Coiled coil</keyword>
<dbReference type="Gene3D" id="3.30.70.270">
    <property type="match status" value="1"/>
</dbReference>
<sequence>MKKNFIDKNKKIVILFVILFILFGIISFTIIINKNSELEDNINKNNISNLIDKIQSRIAYNHKIALEYSSSDEIYNFIKNENSEYVYKNFSEGSYTLEDLGLSYLILTDLKNNIKYSNFTRDTSFNKTDDFALKMIQKVEDTEKINKIVLYKKHAYYISKTPIYKTDYENSSNGFLYIGSKIDKETIKNLSKGFTDVKFINNPKSNIIKTKINSQEINLTHKEVDFKIKNNINTSEISFYDNNSNLLFTIEVTKEISILNNIKEFYLIMFSCILFLAIFSLIYISYKYKLEVKKQYESIDKIVENKTFQLNKELENLKKVNENLYDIAHTDFLTKTMNRRNFFMHAQKNFLDAQKNDLLLCVVMIDIDNFKKFNDQYGHNIGDKVLVLFAEKIKRHITDKTIFGRLGGEEFALVIRNTKLEDAIIKAEKLKKKIEEIELIVDNKTLKITASFGVSDNQNCSNIDEMLQKADNLLYTAKESGRNLVRSRLNFC</sequence>
<gene>
    <name evidence="7" type="ORF">GBG18_13225</name>
    <name evidence="6" type="ORF">GBG19_14255</name>
</gene>
<evidence type="ECO:0000259" key="5">
    <source>
        <dbReference type="PROSITE" id="PS50887"/>
    </source>
</evidence>
<feature type="coiled-coil region" evidence="3">
    <location>
        <begin position="417"/>
        <end position="447"/>
    </location>
</feature>